<feature type="transmembrane region" description="Helical" evidence="7">
    <location>
        <begin position="441"/>
        <end position="462"/>
    </location>
</feature>
<feature type="compositionally biased region" description="Low complexity" evidence="6">
    <location>
        <begin position="299"/>
        <end position="329"/>
    </location>
</feature>
<feature type="region of interest" description="Disordered" evidence="6">
    <location>
        <begin position="285"/>
        <end position="329"/>
    </location>
</feature>
<feature type="transmembrane region" description="Helical" evidence="7">
    <location>
        <begin position="244"/>
        <end position="269"/>
    </location>
</feature>
<keyword evidence="2" id="KW-0813">Transport</keyword>
<dbReference type="SUPFAM" id="SSF103473">
    <property type="entry name" value="MFS general substrate transporter"/>
    <property type="match status" value="2"/>
</dbReference>
<dbReference type="GO" id="GO:0022857">
    <property type="term" value="F:transmembrane transporter activity"/>
    <property type="evidence" value="ECO:0007669"/>
    <property type="project" value="TreeGrafter"/>
</dbReference>
<feature type="transmembrane region" description="Helical" evidence="7">
    <location>
        <begin position="509"/>
        <end position="531"/>
    </location>
</feature>
<dbReference type="InterPro" id="IPR036259">
    <property type="entry name" value="MFS_trans_sf"/>
</dbReference>
<keyword evidence="5 7" id="KW-0472">Membrane</keyword>
<feature type="transmembrane region" description="Helical" evidence="7">
    <location>
        <begin position="483"/>
        <end position="503"/>
    </location>
</feature>
<keyword evidence="4 7" id="KW-1133">Transmembrane helix</keyword>
<feature type="transmembrane region" description="Helical" evidence="7">
    <location>
        <begin position="212"/>
        <end position="232"/>
    </location>
</feature>
<comment type="caution">
    <text evidence="8">The sequence shown here is derived from an EMBL/GenBank/DDBJ whole genome shotgun (WGS) entry which is preliminary data.</text>
</comment>
<dbReference type="OrthoDB" id="10021397at2759"/>
<protein>
    <recommendedName>
        <fullName evidence="10">Major facilitator superfamily domain-containing protein</fullName>
    </recommendedName>
</protein>
<evidence type="ECO:0000256" key="6">
    <source>
        <dbReference type="SAM" id="MobiDB-lite"/>
    </source>
</evidence>
<dbReference type="EMBL" id="JANBQB010000530">
    <property type="protein sequence ID" value="KAJ1975409.1"/>
    <property type="molecule type" value="Genomic_DNA"/>
</dbReference>
<evidence type="ECO:0000313" key="8">
    <source>
        <dbReference type="EMBL" id="KAJ1975409.1"/>
    </source>
</evidence>
<comment type="subcellular location">
    <subcellularLocation>
        <location evidence="1">Endomembrane system</location>
        <topology evidence="1">Multi-pass membrane protein</topology>
    </subcellularLocation>
</comment>
<reference evidence="8" key="1">
    <citation type="submission" date="2022-07" db="EMBL/GenBank/DDBJ databases">
        <title>Phylogenomic reconstructions and comparative analyses of Kickxellomycotina fungi.</title>
        <authorList>
            <person name="Reynolds N.K."/>
            <person name="Stajich J.E."/>
            <person name="Barry K."/>
            <person name="Grigoriev I.V."/>
            <person name="Crous P."/>
            <person name="Smith M.E."/>
        </authorList>
    </citation>
    <scope>NUCLEOTIDE SEQUENCE</scope>
    <source>
        <strain evidence="8">RSA 567</strain>
    </source>
</reference>
<feature type="transmembrane region" description="Helical" evidence="7">
    <location>
        <begin position="570"/>
        <end position="595"/>
    </location>
</feature>
<feature type="transmembrane region" description="Helical" evidence="7">
    <location>
        <begin position="185"/>
        <end position="205"/>
    </location>
</feature>
<proteinExistence type="predicted"/>
<keyword evidence="3 7" id="KW-0812">Transmembrane</keyword>
<accession>A0A9W8E7C1</accession>
<gene>
    <name evidence="8" type="ORF">H4R34_004344</name>
</gene>
<keyword evidence="9" id="KW-1185">Reference proteome</keyword>
<evidence type="ECO:0000256" key="4">
    <source>
        <dbReference type="ARBA" id="ARBA00022989"/>
    </source>
</evidence>
<feature type="compositionally biased region" description="Pro residues" evidence="6">
    <location>
        <begin position="287"/>
        <end position="298"/>
    </location>
</feature>
<evidence type="ECO:0000313" key="9">
    <source>
        <dbReference type="Proteomes" id="UP001151582"/>
    </source>
</evidence>
<dbReference type="Proteomes" id="UP001151582">
    <property type="component" value="Unassembled WGS sequence"/>
</dbReference>
<dbReference type="PANTHER" id="PTHR23501">
    <property type="entry name" value="MAJOR FACILITATOR SUPERFAMILY"/>
    <property type="match status" value="1"/>
</dbReference>
<evidence type="ECO:0000256" key="3">
    <source>
        <dbReference type="ARBA" id="ARBA00022692"/>
    </source>
</evidence>
<dbReference type="Gene3D" id="1.20.1250.20">
    <property type="entry name" value="MFS general substrate transporter like domains"/>
    <property type="match status" value="1"/>
</dbReference>
<evidence type="ECO:0000256" key="2">
    <source>
        <dbReference type="ARBA" id="ARBA00022448"/>
    </source>
</evidence>
<feature type="transmembrane region" description="Helical" evidence="7">
    <location>
        <begin position="407"/>
        <end position="429"/>
    </location>
</feature>
<dbReference type="PANTHER" id="PTHR23501:SF191">
    <property type="entry name" value="VACUOLAR BASIC AMINO ACID TRANSPORTER 4"/>
    <property type="match status" value="1"/>
</dbReference>
<feature type="transmembrane region" description="Helical" evidence="7">
    <location>
        <begin position="636"/>
        <end position="655"/>
    </location>
</feature>
<name>A0A9W8E7C1_9FUNG</name>
<evidence type="ECO:0000256" key="7">
    <source>
        <dbReference type="SAM" id="Phobius"/>
    </source>
</evidence>
<feature type="region of interest" description="Disordered" evidence="6">
    <location>
        <begin position="21"/>
        <end position="40"/>
    </location>
</feature>
<sequence>MTGGTGRRSSVRISWFHTTSDSIATLPDPPPDASPASRTTTGYLAYNTQPATAAAIHTGHHVFHPGSYSTSVGLEPYEEYVVSRHFRDPPPPIGNGHSLKPSQRKCHVNFARPPTGHHSNSQPLITAHGHQSQQRSWRYYFVLVGLLLPTVWVGFSRTVFLLLPPARSSGPSDTTPLTLPTRQDIWYTLTYELVYMIFLLILGPLSQRLGSVLVTYCSLLIYLVGSVVGGLFVSNPDNASEMSLLVLVARVLGAVGGAGLTNNCFLWLLKWPRNSVGPSSLSSFSSSPPPLLKPPPQLPVSATEAQAAPPPSSALTPSPRPRSLLSSASSVSTLSHATPTLAPAWTQPITTNAALAPTLASGTTHWAHDHKTIDAPNNNNTKEPAWHHATTTLTHHRLVLQPKQPNYLYQCGVLMGILWAGQLSCSVLGPLVGEYWINHWGWSWAFMSNTIVGAVTLGLHVLSQGMSWNADEDEFLISHLDGTGIGLLCAGWLCLLLGCCWALEAMPSFSLQVVLTLLVFAGAFFVLFGLWNRRQNRLSQQQQLDQEQSQQQPQQQWALIPWRAVWHRNVGLCLVALMIVGLIFTGTVACIHRTLKWHHSFGWLQAFIWSLPLAIATCLGALATGCVIRRTRFYRIPLWMAAVCLITGTALLLVWGHHDPYDPPRNTPDCGQVLWIPATILIGLGIGSILPTLMVVGQHAVAELGYALTVTPLLLAALSVGNLLGMLVQHYLVLTTQRHHPYAFMIEPSVYRDRIRYFNTHGGKSPATLNPSRPVVLDATSMTAWAYGAAVPSIFTVMVVCSAVLLLLMLGLRGFRLAGSMHG</sequence>
<dbReference type="GO" id="GO:0012505">
    <property type="term" value="C:endomembrane system"/>
    <property type="evidence" value="ECO:0007669"/>
    <property type="project" value="UniProtKB-SubCell"/>
</dbReference>
<evidence type="ECO:0000256" key="5">
    <source>
        <dbReference type="ARBA" id="ARBA00023136"/>
    </source>
</evidence>
<feature type="transmembrane region" description="Helical" evidence="7">
    <location>
        <begin position="139"/>
        <end position="165"/>
    </location>
</feature>
<dbReference type="GO" id="GO:0005886">
    <property type="term" value="C:plasma membrane"/>
    <property type="evidence" value="ECO:0007669"/>
    <property type="project" value="TreeGrafter"/>
</dbReference>
<feature type="transmembrane region" description="Helical" evidence="7">
    <location>
        <begin position="601"/>
        <end position="624"/>
    </location>
</feature>
<feature type="transmembrane region" description="Helical" evidence="7">
    <location>
        <begin position="675"/>
        <end position="697"/>
    </location>
</feature>
<evidence type="ECO:0008006" key="10">
    <source>
        <dbReference type="Google" id="ProtNLM"/>
    </source>
</evidence>
<feature type="transmembrane region" description="Helical" evidence="7">
    <location>
        <begin position="704"/>
        <end position="728"/>
    </location>
</feature>
<feature type="transmembrane region" description="Helical" evidence="7">
    <location>
        <begin position="784"/>
        <end position="812"/>
    </location>
</feature>
<dbReference type="AlphaFoldDB" id="A0A9W8E7C1"/>
<organism evidence="8 9">
    <name type="scientific">Dimargaris verticillata</name>
    <dbReference type="NCBI Taxonomy" id="2761393"/>
    <lineage>
        <taxon>Eukaryota</taxon>
        <taxon>Fungi</taxon>
        <taxon>Fungi incertae sedis</taxon>
        <taxon>Zoopagomycota</taxon>
        <taxon>Kickxellomycotina</taxon>
        <taxon>Dimargaritomycetes</taxon>
        <taxon>Dimargaritales</taxon>
        <taxon>Dimargaritaceae</taxon>
        <taxon>Dimargaris</taxon>
    </lineage>
</organism>
<evidence type="ECO:0000256" key="1">
    <source>
        <dbReference type="ARBA" id="ARBA00004127"/>
    </source>
</evidence>